<keyword evidence="2" id="KW-0805">Transcription regulation</keyword>
<evidence type="ECO:0000256" key="1">
    <source>
        <dbReference type="ARBA" id="ARBA00004123"/>
    </source>
</evidence>
<dbReference type="GO" id="GO:0000124">
    <property type="term" value="C:SAGA complex"/>
    <property type="evidence" value="ECO:0007669"/>
    <property type="project" value="InterPro"/>
</dbReference>
<feature type="region of interest" description="Disordered" evidence="5">
    <location>
        <begin position="87"/>
        <end position="110"/>
    </location>
</feature>
<dbReference type="GO" id="GO:0003713">
    <property type="term" value="F:transcription coactivator activity"/>
    <property type="evidence" value="ECO:0007669"/>
    <property type="project" value="TreeGrafter"/>
</dbReference>
<evidence type="ECO:0000313" key="7">
    <source>
        <dbReference type="EMBL" id="PNF15410.1"/>
    </source>
</evidence>
<protein>
    <recommendedName>
        <fullName evidence="6">Bromodomain associated domain-containing protein</fullName>
    </recommendedName>
</protein>
<dbReference type="InterPro" id="IPR039460">
    <property type="entry name" value="SUPT7L/Spt7"/>
</dbReference>
<dbReference type="EMBL" id="NEVH01025635">
    <property type="protein sequence ID" value="PNF15410.1"/>
    <property type="molecule type" value="Genomic_DNA"/>
</dbReference>
<reference evidence="7 8" key="1">
    <citation type="submission" date="2017-12" db="EMBL/GenBank/DDBJ databases">
        <title>Hemimetabolous genomes reveal molecular basis of termite eusociality.</title>
        <authorList>
            <person name="Harrison M.C."/>
            <person name="Jongepier E."/>
            <person name="Robertson H.M."/>
            <person name="Arning N."/>
            <person name="Bitard-Feildel T."/>
            <person name="Chao H."/>
            <person name="Childers C.P."/>
            <person name="Dinh H."/>
            <person name="Doddapaneni H."/>
            <person name="Dugan S."/>
            <person name="Gowin J."/>
            <person name="Greiner C."/>
            <person name="Han Y."/>
            <person name="Hu H."/>
            <person name="Hughes D.S.T."/>
            <person name="Huylmans A.-K."/>
            <person name="Kemena C."/>
            <person name="Kremer L.P.M."/>
            <person name="Lee S.L."/>
            <person name="Lopez-Ezquerra A."/>
            <person name="Mallet L."/>
            <person name="Monroy-Kuhn J.M."/>
            <person name="Moser A."/>
            <person name="Murali S.C."/>
            <person name="Muzny D.M."/>
            <person name="Otani S."/>
            <person name="Piulachs M.-D."/>
            <person name="Poelchau M."/>
            <person name="Qu J."/>
            <person name="Schaub F."/>
            <person name="Wada-Katsumata A."/>
            <person name="Worley K.C."/>
            <person name="Xie Q."/>
            <person name="Ylla G."/>
            <person name="Poulsen M."/>
            <person name="Gibbs R.A."/>
            <person name="Schal C."/>
            <person name="Richards S."/>
            <person name="Belles X."/>
            <person name="Korb J."/>
            <person name="Bornberg-Bauer E."/>
        </authorList>
    </citation>
    <scope>NUCLEOTIDE SEQUENCE [LARGE SCALE GENOMIC DNA]</scope>
    <source>
        <tissue evidence="7">Whole body</tissue>
    </source>
</reference>
<keyword evidence="8" id="KW-1185">Reference proteome</keyword>
<sequence length="380" mass="42872">MEHVAVHWGEMPESQNIGADTIPVELRNLLILKAMKPDPFKLHQPCKQEDSLFEVPQECTSMDSTVLHTVQLLQHCKTLQSLIRLAEQSNESDSEVPKPLPPAPPVPEKPERIQSYEYNFPLRYMEKKFSTFSEGQGSPPPRLSSNSAKKILRKSVATLFAHIGYDNASQCVLDTMTDVTEEYIQKFTHLLRVAVDQESVSGSAGFPDAMERVFYEMGVGSVRNLHVFYQMRVLKYHERMLRECNRLHDEYASLALPALRPANDCQIIRCGSSETVNEEDVPEIHFPALGDGYSADELQPSLEPGFQMLHSLEQDEQLQNLEPEEEINVSDSPAQQVILQRVSSDSCQQVTSAGCSNKNRKKKKASGKPNEVFLKSKDIK</sequence>
<dbReference type="PANTHER" id="PTHR28598">
    <property type="entry name" value="STAGA COMPLEX 65 SUBUNIT GAMMA"/>
    <property type="match status" value="1"/>
</dbReference>
<dbReference type="CDD" id="cd06847">
    <property type="entry name" value="HFD_SUPT7L"/>
    <property type="match status" value="1"/>
</dbReference>
<proteinExistence type="predicted"/>
<accession>A0A2J7PGG4</accession>
<dbReference type="SMART" id="SM00576">
    <property type="entry name" value="BTP"/>
    <property type="match status" value="1"/>
</dbReference>
<dbReference type="PANTHER" id="PTHR28598:SF1">
    <property type="entry name" value="STAGA COMPLEX 65 SUBUNIT GAMMA"/>
    <property type="match status" value="1"/>
</dbReference>
<feature type="compositionally biased region" description="Pro residues" evidence="5">
    <location>
        <begin position="98"/>
        <end position="107"/>
    </location>
</feature>
<keyword evidence="3" id="KW-0804">Transcription</keyword>
<organism evidence="7 8">
    <name type="scientific">Cryptotermes secundus</name>
    <dbReference type="NCBI Taxonomy" id="105785"/>
    <lineage>
        <taxon>Eukaryota</taxon>
        <taxon>Metazoa</taxon>
        <taxon>Ecdysozoa</taxon>
        <taxon>Arthropoda</taxon>
        <taxon>Hexapoda</taxon>
        <taxon>Insecta</taxon>
        <taxon>Pterygota</taxon>
        <taxon>Neoptera</taxon>
        <taxon>Polyneoptera</taxon>
        <taxon>Dictyoptera</taxon>
        <taxon>Blattodea</taxon>
        <taxon>Blattoidea</taxon>
        <taxon>Termitoidae</taxon>
        <taxon>Kalotermitidae</taxon>
        <taxon>Cryptotermitinae</taxon>
        <taxon>Cryptotermes</taxon>
    </lineage>
</organism>
<feature type="domain" description="Bromodomain associated" evidence="6">
    <location>
        <begin position="145"/>
        <end position="224"/>
    </location>
</feature>
<dbReference type="InterPro" id="IPR006565">
    <property type="entry name" value="BTP"/>
</dbReference>
<gene>
    <name evidence="7" type="ORF">B7P43_G00955</name>
</gene>
<evidence type="ECO:0000256" key="4">
    <source>
        <dbReference type="ARBA" id="ARBA00023242"/>
    </source>
</evidence>
<evidence type="ECO:0000256" key="2">
    <source>
        <dbReference type="ARBA" id="ARBA00023015"/>
    </source>
</evidence>
<evidence type="ECO:0000256" key="5">
    <source>
        <dbReference type="SAM" id="MobiDB-lite"/>
    </source>
</evidence>
<evidence type="ECO:0000313" key="8">
    <source>
        <dbReference type="Proteomes" id="UP000235965"/>
    </source>
</evidence>
<dbReference type="InterPro" id="IPR009072">
    <property type="entry name" value="Histone-fold"/>
</dbReference>
<evidence type="ECO:0000259" key="6">
    <source>
        <dbReference type="SMART" id="SM00576"/>
    </source>
</evidence>
<dbReference type="OrthoDB" id="6021257at2759"/>
<keyword evidence="4" id="KW-0539">Nucleus</keyword>
<dbReference type="GO" id="GO:0046982">
    <property type="term" value="F:protein heterodimerization activity"/>
    <property type="evidence" value="ECO:0007669"/>
    <property type="project" value="InterPro"/>
</dbReference>
<dbReference type="GO" id="GO:0005634">
    <property type="term" value="C:nucleus"/>
    <property type="evidence" value="ECO:0007669"/>
    <property type="project" value="UniProtKB-SubCell"/>
</dbReference>
<feature type="region of interest" description="Disordered" evidence="5">
    <location>
        <begin position="350"/>
        <end position="380"/>
    </location>
</feature>
<comment type="subcellular location">
    <subcellularLocation>
        <location evidence="1">Nucleus</location>
    </subcellularLocation>
</comment>
<dbReference type="AlphaFoldDB" id="A0A2J7PGG4"/>
<dbReference type="Gene3D" id="1.10.20.10">
    <property type="entry name" value="Histone, subunit A"/>
    <property type="match status" value="1"/>
</dbReference>
<dbReference type="Proteomes" id="UP000235965">
    <property type="component" value="Unassembled WGS sequence"/>
</dbReference>
<evidence type="ECO:0000256" key="3">
    <source>
        <dbReference type="ARBA" id="ARBA00023163"/>
    </source>
</evidence>
<dbReference type="Pfam" id="PF07524">
    <property type="entry name" value="Bromo_TP"/>
    <property type="match status" value="1"/>
</dbReference>
<name>A0A2J7PGG4_9NEOP</name>
<comment type="caution">
    <text evidence="7">The sequence shown here is derived from an EMBL/GenBank/DDBJ whole genome shotgun (WGS) entry which is preliminary data.</text>
</comment>